<dbReference type="Pfam" id="PF10067">
    <property type="entry name" value="DUF2306"/>
    <property type="match status" value="1"/>
</dbReference>
<evidence type="ECO:0000313" key="2">
    <source>
        <dbReference type="EMBL" id="ROR91482.1"/>
    </source>
</evidence>
<feature type="transmembrane region" description="Helical" evidence="1">
    <location>
        <begin position="39"/>
        <end position="58"/>
    </location>
</feature>
<reference evidence="2 3" key="1">
    <citation type="submission" date="2018-11" db="EMBL/GenBank/DDBJ databases">
        <title>Sequencing the genomes of 1000 actinobacteria strains.</title>
        <authorList>
            <person name="Klenk H.-P."/>
        </authorList>
    </citation>
    <scope>NUCLEOTIDE SEQUENCE [LARGE SCALE GENOMIC DNA]</scope>
    <source>
        <strain evidence="2 3">DSM 12652</strain>
    </source>
</reference>
<evidence type="ECO:0000313" key="3">
    <source>
        <dbReference type="Proteomes" id="UP000281738"/>
    </source>
</evidence>
<feature type="transmembrane region" description="Helical" evidence="1">
    <location>
        <begin position="132"/>
        <end position="153"/>
    </location>
</feature>
<organism evidence="2 3">
    <name type="scientific">Nocardioides aurantiacus</name>
    <dbReference type="NCBI Taxonomy" id="86796"/>
    <lineage>
        <taxon>Bacteria</taxon>
        <taxon>Bacillati</taxon>
        <taxon>Actinomycetota</taxon>
        <taxon>Actinomycetes</taxon>
        <taxon>Propionibacteriales</taxon>
        <taxon>Nocardioidaceae</taxon>
        <taxon>Nocardioides</taxon>
    </lineage>
</organism>
<dbReference type="Proteomes" id="UP000281738">
    <property type="component" value="Unassembled WGS sequence"/>
</dbReference>
<evidence type="ECO:0000256" key="1">
    <source>
        <dbReference type="SAM" id="Phobius"/>
    </source>
</evidence>
<keyword evidence="3" id="KW-1185">Reference proteome</keyword>
<accession>A0A3N2CVA4</accession>
<keyword evidence="1" id="KW-0472">Membrane</keyword>
<feature type="transmembrane region" description="Helical" evidence="1">
    <location>
        <begin position="101"/>
        <end position="120"/>
    </location>
</feature>
<sequence>MNAGWTLLVGTHAFAATVALVLGGVQLFRPTKGDRLHRLAGRVWVVLMVYVAVTSFWIRDIRAGQLSWLHVLSTVTLVTVTLGIVHAWRGNVEAHRRNMRGSWFGLVGAGVGASAVPDRLLPQLVVTSPGGALLALLAVLATTVLVLGLARVVPEPRPVVRRPERQRAA</sequence>
<name>A0A3N2CVA4_9ACTN</name>
<proteinExistence type="predicted"/>
<comment type="caution">
    <text evidence="2">The sequence shown here is derived from an EMBL/GenBank/DDBJ whole genome shotgun (WGS) entry which is preliminary data.</text>
</comment>
<keyword evidence="1" id="KW-1133">Transmembrane helix</keyword>
<feature type="transmembrane region" description="Helical" evidence="1">
    <location>
        <begin position="70"/>
        <end position="89"/>
    </location>
</feature>
<dbReference type="EMBL" id="RKHO01000001">
    <property type="protein sequence ID" value="ROR91482.1"/>
    <property type="molecule type" value="Genomic_DNA"/>
</dbReference>
<dbReference type="AlphaFoldDB" id="A0A3N2CVA4"/>
<gene>
    <name evidence="2" type="ORF">EDD33_2351</name>
</gene>
<keyword evidence="1" id="KW-0812">Transmembrane</keyword>
<feature type="transmembrane region" description="Helical" evidence="1">
    <location>
        <begin position="6"/>
        <end position="27"/>
    </location>
</feature>
<dbReference type="InterPro" id="IPR018750">
    <property type="entry name" value="DUF2306_membrane"/>
</dbReference>
<protein>
    <submittedName>
        <fullName evidence="2">Putative membrane protein</fullName>
    </submittedName>
</protein>
<dbReference type="RefSeq" id="WP_170169794.1">
    <property type="nucleotide sequence ID" value="NZ_RKHO01000001.1"/>
</dbReference>